<dbReference type="Pfam" id="PF10066">
    <property type="entry name" value="DUF2304"/>
    <property type="match status" value="1"/>
</dbReference>
<protein>
    <submittedName>
        <fullName evidence="1">Uncharacterized protein</fullName>
    </submittedName>
</protein>
<organism evidence="1 2">
    <name type="scientific">Thauera chlorobenzoica</name>
    <dbReference type="NCBI Taxonomy" id="96773"/>
    <lineage>
        <taxon>Bacteria</taxon>
        <taxon>Pseudomonadati</taxon>
        <taxon>Pseudomonadota</taxon>
        <taxon>Betaproteobacteria</taxon>
        <taxon>Rhodocyclales</taxon>
        <taxon>Zoogloeaceae</taxon>
        <taxon>Thauera</taxon>
    </lineage>
</organism>
<evidence type="ECO:0000313" key="1">
    <source>
        <dbReference type="EMBL" id="APR03741.1"/>
    </source>
</evidence>
<dbReference type="AlphaFoldDB" id="A0A1H5U598"/>
<reference evidence="1 2" key="1">
    <citation type="submission" date="2016-12" db="EMBL/GenBank/DDBJ databases">
        <title>Complete genome sequence of Thauera chlorobenzoica, a Betaproteobacterium degrading haloaromatics anaerobically to CO2 and halides.</title>
        <authorList>
            <person name="Goris T."/>
            <person name="Mergelsberg M."/>
            <person name="Boll M."/>
        </authorList>
    </citation>
    <scope>NUCLEOTIDE SEQUENCE [LARGE SCALE GENOMIC DNA]</scope>
    <source>
        <strain evidence="1 2">3CB1</strain>
    </source>
</reference>
<dbReference type="KEGG" id="tcl:Tchl_0877"/>
<dbReference type="InterPro" id="IPR019277">
    <property type="entry name" value="DUF2304"/>
</dbReference>
<proteinExistence type="predicted"/>
<dbReference type="OrthoDB" id="8812556at2"/>
<dbReference type="EMBL" id="CP018839">
    <property type="protein sequence ID" value="APR03741.1"/>
    <property type="molecule type" value="Genomic_DNA"/>
</dbReference>
<dbReference type="RefSeq" id="WP_075147320.1">
    <property type="nucleotide sequence ID" value="NZ_CP018839.1"/>
</dbReference>
<keyword evidence="2" id="KW-1185">Reference proteome</keyword>
<dbReference type="Proteomes" id="UP000185739">
    <property type="component" value="Chromosome"/>
</dbReference>
<gene>
    <name evidence="1" type="ORF">Tchl_0877</name>
</gene>
<evidence type="ECO:0000313" key="2">
    <source>
        <dbReference type="Proteomes" id="UP000185739"/>
    </source>
</evidence>
<dbReference type="STRING" id="96773.Tchl_0877"/>
<name>A0A1H5U598_9RHOO</name>
<sequence length="112" mass="12432">MTSFTLTTALLGLGLATIILVLVRRGHLHLRHGVFWIIVAALAALFGAWPMLIDRIGAISGIRYPPALLLLAAVVVLLIKSLLADMANSRLERQVRRLNQRLAMFEADHERQ</sequence>
<accession>A0A1H5U598</accession>